<organism evidence="7 8">
    <name type="scientific">Alectoria fallacina</name>
    <dbReference type="NCBI Taxonomy" id="1903189"/>
    <lineage>
        <taxon>Eukaryota</taxon>
        <taxon>Fungi</taxon>
        <taxon>Dikarya</taxon>
        <taxon>Ascomycota</taxon>
        <taxon>Pezizomycotina</taxon>
        <taxon>Lecanoromycetes</taxon>
        <taxon>OSLEUM clade</taxon>
        <taxon>Lecanoromycetidae</taxon>
        <taxon>Lecanorales</taxon>
        <taxon>Lecanorineae</taxon>
        <taxon>Parmeliaceae</taxon>
        <taxon>Alectoria</taxon>
    </lineage>
</organism>
<reference evidence="7" key="1">
    <citation type="submission" date="2021-03" db="EMBL/GenBank/DDBJ databases">
        <authorList>
            <person name="Tagirdzhanova G."/>
        </authorList>
    </citation>
    <scope>NUCLEOTIDE SEQUENCE</scope>
</reference>
<evidence type="ECO:0000256" key="2">
    <source>
        <dbReference type="ARBA" id="ARBA00022630"/>
    </source>
</evidence>
<dbReference type="AlphaFoldDB" id="A0A8H3I9B3"/>
<dbReference type="InterPro" id="IPR050493">
    <property type="entry name" value="FAD-dep_Monooxygenase_BioMet"/>
</dbReference>
<dbReference type="InterPro" id="IPR002938">
    <property type="entry name" value="FAD-bd"/>
</dbReference>
<evidence type="ECO:0000256" key="1">
    <source>
        <dbReference type="ARBA" id="ARBA00007992"/>
    </source>
</evidence>
<keyword evidence="5" id="KW-0503">Monooxygenase</keyword>
<dbReference type="OrthoDB" id="16820at2759"/>
<sequence length="423" mass="46672">MENPRCHVAVVGGGLGGLAAAIAIRRQGGHDVTVLERTKELSEIGAGIELPPNSTRILKRWGILDAVRDYSTEPDRLLLRSYRDGSVLSDVGLVPFMEEAYGAPWLLIHRANFQKVLAKEAERLGATIELEFHVTEITCTSTSIVVSSAAGAELRPDVLLGADGLHSACRAEIQQGSSNSHVVTENMAYRITIKAEDMQSHPELVSLLESPDINGWMGPGAHVVSYTLKETDLYNFVFICGAHLGDVVEMRDFFRGWDPRLRLLLDIAQGVSKWPLCTSIGTGEWVHPEANFALLGDACHAMLPFLAQGAAQAVEDGAILGALFEHVQHKSEVRDSLIIYEQLRRSRSTKIVQGSIANGEILHMQDGEAQRDRDRQLRDDAPFEGYPNRWADPVFQKWLFGHDVFAEAYESRVSHQESLASKS</sequence>
<dbReference type="PANTHER" id="PTHR13789">
    <property type="entry name" value="MONOOXYGENASE"/>
    <property type="match status" value="1"/>
</dbReference>
<dbReference type="EMBL" id="CAJPDR010000026">
    <property type="protein sequence ID" value="CAF9908045.1"/>
    <property type="molecule type" value="Genomic_DNA"/>
</dbReference>
<evidence type="ECO:0000256" key="3">
    <source>
        <dbReference type="ARBA" id="ARBA00022827"/>
    </source>
</evidence>
<dbReference type="SUPFAM" id="SSF54373">
    <property type="entry name" value="FAD-linked reductases, C-terminal domain"/>
    <property type="match status" value="1"/>
</dbReference>
<dbReference type="GO" id="GO:0071949">
    <property type="term" value="F:FAD binding"/>
    <property type="evidence" value="ECO:0007669"/>
    <property type="project" value="InterPro"/>
</dbReference>
<evidence type="ECO:0000256" key="5">
    <source>
        <dbReference type="ARBA" id="ARBA00023033"/>
    </source>
</evidence>
<comment type="similarity">
    <text evidence="1">Belongs to the paxM FAD-dependent monooxygenase family.</text>
</comment>
<dbReference type="PRINTS" id="PR00420">
    <property type="entry name" value="RNGMNOXGNASE"/>
</dbReference>
<dbReference type="GO" id="GO:0004497">
    <property type="term" value="F:monooxygenase activity"/>
    <property type="evidence" value="ECO:0007669"/>
    <property type="project" value="UniProtKB-KW"/>
</dbReference>
<dbReference type="SUPFAM" id="SSF51905">
    <property type="entry name" value="FAD/NAD(P)-binding domain"/>
    <property type="match status" value="1"/>
</dbReference>
<proteinExistence type="inferred from homology"/>
<feature type="domain" description="FAD-binding" evidence="6">
    <location>
        <begin position="6"/>
        <end position="216"/>
    </location>
</feature>
<dbReference type="Gene3D" id="3.50.50.60">
    <property type="entry name" value="FAD/NAD(P)-binding domain"/>
    <property type="match status" value="1"/>
</dbReference>
<accession>A0A8H3I9B3</accession>
<evidence type="ECO:0000259" key="6">
    <source>
        <dbReference type="Pfam" id="PF01494"/>
    </source>
</evidence>
<dbReference type="Pfam" id="PF01494">
    <property type="entry name" value="FAD_binding_3"/>
    <property type="match status" value="2"/>
</dbReference>
<protein>
    <recommendedName>
        <fullName evidence="6">FAD-binding domain-containing protein</fullName>
    </recommendedName>
</protein>
<keyword evidence="4" id="KW-0560">Oxidoreductase</keyword>
<keyword evidence="3" id="KW-0274">FAD</keyword>
<dbReference type="InterPro" id="IPR036188">
    <property type="entry name" value="FAD/NAD-bd_sf"/>
</dbReference>
<evidence type="ECO:0000256" key="4">
    <source>
        <dbReference type="ARBA" id="ARBA00023002"/>
    </source>
</evidence>
<dbReference type="Proteomes" id="UP000664203">
    <property type="component" value="Unassembled WGS sequence"/>
</dbReference>
<keyword evidence="8" id="KW-1185">Reference proteome</keyword>
<evidence type="ECO:0000313" key="8">
    <source>
        <dbReference type="Proteomes" id="UP000664203"/>
    </source>
</evidence>
<name>A0A8H3I9B3_9LECA</name>
<gene>
    <name evidence="7" type="ORF">ALECFALPRED_004207</name>
</gene>
<comment type="caution">
    <text evidence="7">The sequence shown here is derived from an EMBL/GenBank/DDBJ whole genome shotgun (WGS) entry which is preliminary data.</text>
</comment>
<evidence type="ECO:0000313" key="7">
    <source>
        <dbReference type="EMBL" id="CAF9908045.1"/>
    </source>
</evidence>
<feature type="domain" description="FAD-binding" evidence="6">
    <location>
        <begin position="294"/>
        <end position="354"/>
    </location>
</feature>
<keyword evidence="2" id="KW-0285">Flavoprotein</keyword>
<dbReference type="PANTHER" id="PTHR13789:SF147">
    <property type="entry name" value="PUTATIVE (AFU_ORTHOLOGUE AFUA_2G01950)-RELATED"/>
    <property type="match status" value="1"/>
</dbReference>